<sequence length="128" mass="13288">MREWLELKDDPLDLQLVQHVVDEQEIGDEFLAGVVGGDGDLAQPLGQVVGESAAVIEDEVASAFAVGDAESEVGPAASQACVEQRLSASGNIVVRELAIGVTVLREVGPGQFGALDGSERVDPPPRGV</sequence>
<proteinExistence type="predicted"/>
<evidence type="ECO:0000313" key="1">
    <source>
        <dbReference type="EMBL" id="MBG6133970.1"/>
    </source>
</evidence>
<name>A0A8J7G6S5_9ACTN</name>
<dbReference type="Proteomes" id="UP000622552">
    <property type="component" value="Unassembled WGS sequence"/>
</dbReference>
<dbReference type="AlphaFoldDB" id="A0A8J7G6S5"/>
<reference evidence="1" key="1">
    <citation type="submission" date="2020-11" db="EMBL/GenBank/DDBJ databases">
        <title>Sequencing the genomes of 1000 actinobacteria strains.</title>
        <authorList>
            <person name="Klenk H.-P."/>
        </authorList>
    </citation>
    <scope>NUCLEOTIDE SEQUENCE</scope>
    <source>
        <strain evidence="1">DSM 45356</strain>
    </source>
</reference>
<dbReference type="RefSeq" id="WP_231398608.1">
    <property type="nucleotide sequence ID" value="NZ_BONS01000041.1"/>
</dbReference>
<evidence type="ECO:0000313" key="2">
    <source>
        <dbReference type="Proteomes" id="UP000622552"/>
    </source>
</evidence>
<organism evidence="1 2">
    <name type="scientific">Longispora fulva</name>
    <dbReference type="NCBI Taxonomy" id="619741"/>
    <lineage>
        <taxon>Bacteria</taxon>
        <taxon>Bacillati</taxon>
        <taxon>Actinomycetota</taxon>
        <taxon>Actinomycetes</taxon>
        <taxon>Micromonosporales</taxon>
        <taxon>Micromonosporaceae</taxon>
        <taxon>Longispora</taxon>
    </lineage>
</organism>
<accession>A0A8J7G6S5</accession>
<comment type="caution">
    <text evidence="1">The sequence shown here is derived from an EMBL/GenBank/DDBJ whole genome shotgun (WGS) entry which is preliminary data.</text>
</comment>
<protein>
    <submittedName>
        <fullName evidence="1">Uncharacterized protein</fullName>
    </submittedName>
</protein>
<gene>
    <name evidence="1" type="ORF">IW245_000164</name>
</gene>
<dbReference type="EMBL" id="JADOUF010000001">
    <property type="protein sequence ID" value="MBG6133970.1"/>
    <property type="molecule type" value="Genomic_DNA"/>
</dbReference>
<keyword evidence="2" id="KW-1185">Reference proteome</keyword>